<dbReference type="InterPro" id="IPR002347">
    <property type="entry name" value="SDR_fam"/>
</dbReference>
<dbReference type="CDD" id="cd05233">
    <property type="entry name" value="SDR_c"/>
    <property type="match status" value="1"/>
</dbReference>
<dbReference type="RefSeq" id="WP_091983483.1">
    <property type="nucleotide sequence ID" value="NZ_FOLO01000013.1"/>
</dbReference>
<accession>A0A1I1KVP0</accession>
<evidence type="ECO:0000256" key="2">
    <source>
        <dbReference type="ARBA" id="ARBA00023002"/>
    </source>
</evidence>
<evidence type="ECO:0000256" key="1">
    <source>
        <dbReference type="ARBA" id="ARBA00006484"/>
    </source>
</evidence>
<dbReference type="InterPro" id="IPR036291">
    <property type="entry name" value="NAD(P)-bd_dom_sf"/>
</dbReference>
<sequence>MTLKNKVIAITGGAGGIGSLLSQQFSQRGAKVIVIDRVESIDFEAKFVTGDLSSTDGVKNIVHELKNDDIDILVNLAGLQYFGPMEQESMDHTALLYFVNLVAPVLLTQALLPKMKQKKSGQIVNIGSTFGSINFAHFVTYSSSKSGVKGFSEALRREVKSDGIDVTYIAPRAVKTPLNTSKVLEFAKMVNMNMDEPQWVVDQILKAIVNKQKETYLGFPEKLFVRINSLFPRLVDWSLFANDQKAKKLF</sequence>
<dbReference type="InterPro" id="IPR020904">
    <property type="entry name" value="Sc_DH/Rdtase_CS"/>
</dbReference>
<dbReference type="PANTHER" id="PTHR44196">
    <property type="entry name" value="DEHYDROGENASE/REDUCTASE SDR FAMILY MEMBER 7B"/>
    <property type="match status" value="1"/>
</dbReference>
<dbReference type="STRING" id="1123010.SAMN02745724_02132"/>
<proteinExistence type="inferred from homology"/>
<dbReference type="OrthoDB" id="4690547at2"/>
<dbReference type="NCBIfam" id="NF006565">
    <property type="entry name" value="PRK09072.1"/>
    <property type="match status" value="1"/>
</dbReference>
<dbReference type="GO" id="GO:0016491">
    <property type="term" value="F:oxidoreductase activity"/>
    <property type="evidence" value="ECO:0007669"/>
    <property type="project" value="UniProtKB-KW"/>
</dbReference>
<keyword evidence="2" id="KW-0560">Oxidoreductase</keyword>
<gene>
    <name evidence="4" type="ORF">SAMN02745724_02132</name>
</gene>
<dbReference type="PRINTS" id="PR00080">
    <property type="entry name" value="SDRFAMILY"/>
</dbReference>
<dbReference type="Proteomes" id="UP000198862">
    <property type="component" value="Unassembled WGS sequence"/>
</dbReference>
<evidence type="ECO:0000313" key="4">
    <source>
        <dbReference type="EMBL" id="SFC62193.1"/>
    </source>
</evidence>
<dbReference type="GO" id="GO:0016020">
    <property type="term" value="C:membrane"/>
    <property type="evidence" value="ECO:0007669"/>
    <property type="project" value="TreeGrafter"/>
</dbReference>
<name>A0A1I1KVP0_9GAMM</name>
<dbReference type="Pfam" id="PF00106">
    <property type="entry name" value="adh_short"/>
    <property type="match status" value="1"/>
</dbReference>
<dbReference type="PROSITE" id="PS00061">
    <property type="entry name" value="ADH_SHORT"/>
    <property type="match status" value="1"/>
</dbReference>
<dbReference type="Gene3D" id="3.40.50.720">
    <property type="entry name" value="NAD(P)-binding Rossmann-like Domain"/>
    <property type="match status" value="1"/>
</dbReference>
<comment type="similarity">
    <text evidence="1 3">Belongs to the short-chain dehydrogenases/reductases (SDR) family.</text>
</comment>
<dbReference type="EMBL" id="FOLO01000013">
    <property type="protein sequence ID" value="SFC62193.1"/>
    <property type="molecule type" value="Genomic_DNA"/>
</dbReference>
<keyword evidence="5" id="KW-1185">Reference proteome</keyword>
<dbReference type="AlphaFoldDB" id="A0A1I1KVP0"/>
<dbReference type="PANTHER" id="PTHR44196:SF1">
    <property type="entry name" value="DEHYDROGENASE_REDUCTASE SDR FAMILY MEMBER 7B"/>
    <property type="match status" value="1"/>
</dbReference>
<evidence type="ECO:0000256" key="3">
    <source>
        <dbReference type="RuleBase" id="RU000363"/>
    </source>
</evidence>
<reference evidence="4 5" key="1">
    <citation type="submission" date="2016-10" db="EMBL/GenBank/DDBJ databases">
        <authorList>
            <person name="de Groot N.N."/>
        </authorList>
    </citation>
    <scope>NUCLEOTIDE SEQUENCE [LARGE SCALE GENOMIC DNA]</scope>
    <source>
        <strain evidence="4 5">DSM 6059</strain>
    </source>
</reference>
<organism evidence="4 5">
    <name type="scientific">Pseudoalteromonas denitrificans DSM 6059</name>
    <dbReference type="NCBI Taxonomy" id="1123010"/>
    <lineage>
        <taxon>Bacteria</taxon>
        <taxon>Pseudomonadati</taxon>
        <taxon>Pseudomonadota</taxon>
        <taxon>Gammaproteobacteria</taxon>
        <taxon>Alteromonadales</taxon>
        <taxon>Pseudoalteromonadaceae</taxon>
        <taxon>Pseudoalteromonas</taxon>
    </lineage>
</organism>
<protein>
    <submittedName>
        <fullName evidence="4">Short-chain dehydrogenase</fullName>
    </submittedName>
</protein>
<dbReference type="SUPFAM" id="SSF51735">
    <property type="entry name" value="NAD(P)-binding Rossmann-fold domains"/>
    <property type="match status" value="1"/>
</dbReference>
<evidence type="ECO:0000313" key="5">
    <source>
        <dbReference type="Proteomes" id="UP000198862"/>
    </source>
</evidence>
<dbReference type="PRINTS" id="PR00081">
    <property type="entry name" value="GDHRDH"/>
</dbReference>